<evidence type="ECO:0000313" key="2">
    <source>
        <dbReference type="EMBL" id="KAH0539723.1"/>
    </source>
</evidence>
<sequence>MKACDKGKLEPKIEEYSLHSDRRLKDFTEKTVILMFLLAKDSLSREETRLITIVIIIIVEMPVFERAKVLLTPGNPPQSFQTGIPIVQSNQIESNGREEMP</sequence>
<reference evidence="2 3" key="1">
    <citation type="journal article" date="2021" name="J. Hered.">
        <title>A chromosome-level genome assembly of the parasitoid wasp, Cotesia glomerata (Hymenoptera: Braconidae).</title>
        <authorList>
            <person name="Pinto B.J."/>
            <person name="Weis J.J."/>
            <person name="Gamble T."/>
            <person name="Ode P.J."/>
            <person name="Paul R."/>
            <person name="Zaspel J.M."/>
        </authorList>
    </citation>
    <scope>NUCLEOTIDE SEQUENCE [LARGE SCALE GENOMIC DNA]</scope>
    <source>
        <strain evidence="2">CgM1</strain>
    </source>
</reference>
<keyword evidence="3" id="KW-1185">Reference proteome</keyword>
<dbReference type="Proteomes" id="UP000826195">
    <property type="component" value="Unassembled WGS sequence"/>
</dbReference>
<name>A0AAV7HZ44_COTGL</name>
<feature type="compositionally biased region" description="Polar residues" evidence="1">
    <location>
        <begin position="81"/>
        <end position="94"/>
    </location>
</feature>
<accession>A0AAV7HZ44</accession>
<dbReference type="AlphaFoldDB" id="A0AAV7HZ44"/>
<protein>
    <submittedName>
        <fullName evidence="2">Uncharacterized protein</fullName>
    </submittedName>
</protein>
<dbReference type="EMBL" id="JAHXZJ010002609">
    <property type="protein sequence ID" value="KAH0539723.1"/>
    <property type="molecule type" value="Genomic_DNA"/>
</dbReference>
<organism evidence="2 3">
    <name type="scientific">Cotesia glomerata</name>
    <name type="common">Lepidopteran parasitic wasp</name>
    <name type="synonym">Apanteles glomeratus</name>
    <dbReference type="NCBI Taxonomy" id="32391"/>
    <lineage>
        <taxon>Eukaryota</taxon>
        <taxon>Metazoa</taxon>
        <taxon>Ecdysozoa</taxon>
        <taxon>Arthropoda</taxon>
        <taxon>Hexapoda</taxon>
        <taxon>Insecta</taxon>
        <taxon>Pterygota</taxon>
        <taxon>Neoptera</taxon>
        <taxon>Endopterygota</taxon>
        <taxon>Hymenoptera</taxon>
        <taxon>Apocrita</taxon>
        <taxon>Ichneumonoidea</taxon>
        <taxon>Braconidae</taxon>
        <taxon>Microgastrinae</taxon>
        <taxon>Cotesia</taxon>
    </lineage>
</organism>
<gene>
    <name evidence="2" type="ORF">KQX54_007611</name>
</gene>
<evidence type="ECO:0000313" key="3">
    <source>
        <dbReference type="Proteomes" id="UP000826195"/>
    </source>
</evidence>
<feature type="region of interest" description="Disordered" evidence="1">
    <location>
        <begin position="81"/>
        <end position="101"/>
    </location>
</feature>
<proteinExistence type="predicted"/>
<comment type="caution">
    <text evidence="2">The sequence shown here is derived from an EMBL/GenBank/DDBJ whole genome shotgun (WGS) entry which is preliminary data.</text>
</comment>
<evidence type="ECO:0000256" key="1">
    <source>
        <dbReference type="SAM" id="MobiDB-lite"/>
    </source>
</evidence>